<dbReference type="EMBL" id="FMZZ01000006">
    <property type="protein sequence ID" value="SDD00599.1"/>
    <property type="molecule type" value="Genomic_DNA"/>
</dbReference>
<dbReference type="STRING" id="1271860.SAMN05216174_106196"/>
<dbReference type="OrthoDB" id="3825591at2"/>
<accession>A0A1G6R7J0</accession>
<evidence type="ECO:0000313" key="2">
    <source>
        <dbReference type="Proteomes" id="UP000199501"/>
    </source>
</evidence>
<dbReference type="AlphaFoldDB" id="A0A1G6R7J0"/>
<dbReference type="Proteomes" id="UP000199501">
    <property type="component" value="Unassembled WGS sequence"/>
</dbReference>
<gene>
    <name evidence="1" type="ORF">SAMN05216174_106196</name>
</gene>
<proteinExistence type="predicted"/>
<evidence type="ECO:0000313" key="1">
    <source>
        <dbReference type="EMBL" id="SDD00599.1"/>
    </source>
</evidence>
<sequence length="272" mass="29985">MADRITDKQVVTVLRPFVRATTPMLDALRDANPLGAARRALPTHATPVDHEDAQELAKVKRGLRRRLLRGLESVQFPGTTAWETMTVDQRDRWWVNRVGRVTVLLASIPGLGGALADRLPIQNALATAGQALMLTAIAAEHGVTDQAERVRLIAKVLFNRDIDPHLAAGHGDHLTPAQETEAAKKLTEDLDESTKRHGKVTVKATARALRRLAQTLWSLGDELDKRPQGRFYHRALGYLPIIGMAADYLGERSALKRAAKKGRKWLAAHPPT</sequence>
<dbReference type="RefSeq" id="WP_091450600.1">
    <property type="nucleotide sequence ID" value="NZ_FMZZ01000006.1"/>
</dbReference>
<organism evidence="1 2">
    <name type="scientific">Actinokineospora iranica</name>
    <dbReference type="NCBI Taxonomy" id="1271860"/>
    <lineage>
        <taxon>Bacteria</taxon>
        <taxon>Bacillati</taxon>
        <taxon>Actinomycetota</taxon>
        <taxon>Actinomycetes</taxon>
        <taxon>Pseudonocardiales</taxon>
        <taxon>Pseudonocardiaceae</taxon>
        <taxon>Actinokineospora</taxon>
    </lineage>
</organism>
<keyword evidence="2" id="KW-1185">Reference proteome</keyword>
<reference evidence="2" key="1">
    <citation type="submission" date="2016-10" db="EMBL/GenBank/DDBJ databases">
        <authorList>
            <person name="Varghese N."/>
            <person name="Submissions S."/>
        </authorList>
    </citation>
    <scope>NUCLEOTIDE SEQUENCE [LARGE SCALE GENOMIC DNA]</scope>
    <source>
        <strain evidence="2">IBRC-M 10403</strain>
    </source>
</reference>
<protein>
    <submittedName>
        <fullName evidence="1">Uncharacterized protein</fullName>
    </submittedName>
</protein>
<name>A0A1G6R7J0_9PSEU</name>